<gene>
    <name evidence="2" type="ORF">B7H23_10170</name>
</gene>
<proteinExistence type="predicted"/>
<dbReference type="Pfam" id="PF01890">
    <property type="entry name" value="CbiG_C"/>
    <property type="match status" value="1"/>
</dbReference>
<evidence type="ECO:0000259" key="1">
    <source>
        <dbReference type="Pfam" id="PF01890"/>
    </source>
</evidence>
<evidence type="ECO:0000313" key="2">
    <source>
        <dbReference type="EMBL" id="OXT00478.1"/>
    </source>
</evidence>
<protein>
    <recommendedName>
        <fullName evidence="1">CobE/GbiG C-terminal domain-containing protein</fullName>
    </recommendedName>
</protein>
<dbReference type="SUPFAM" id="SSF159664">
    <property type="entry name" value="CobE/GbiG C-terminal domain-like"/>
    <property type="match status" value="1"/>
</dbReference>
<comment type="caution">
    <text evidence="2">The sequence shown here is derived from an EMBL/GenBank/DDBJ whole genome shotgun (WGS) entry which is preliminary data.</text>
</comment>
<dbReference type="Proteomes" id="UP000215405">
    <property type="component" value="Unassembled WGS sequence"/>
</dbReference>
<accession>A0A231UX16</accession>
<dbReference type="AlphaFoldDB" id="A0A231UX16"/>
<dbReference type="Gene3D" id="3.30.420.180">
    <property type="entry name" value="CobE/GbiG C-terminal domain"/>
    <property type="match status" value="1"/>
</dbReference>
<organism evidence="2 3">
    <name type="scientific">Notoacmeibacter marinus</name>
    <dbReference type="NCBI Taxonomy" id="1876515"/>
    <lineage>
        <taxon>Bacteria</taxon>
        <taxon>Pseudomonadati</taxon>
        <taxon>Pseudomonadota</taxon>
        <taxon>Alphaproteobacteria</taxon>
        <taxon>Hyphomicrobiales</taxon>
        <taxon>Notoacmeibacteraceae</taxon>
        <taxon>Notoacmeibacter</taxon>
    </lineage>
</organism>
<dbReference type="InterPro" id="IPR002750">
    <property type="entry name" value="CobE/GbiG_C"/>
</dbReference>
<sequence>MIAAGFGFSSRASAGEFAAALDEALRVTGIGADRIGALATLDDKAETGAFRHFAETHAIAIAPVGHGLAAAFSASCATASARSETETGLPSVAECTALATVASAGGSSEPKLLLARIVSGHVTCALAGSASADEIAHGRSEAEGHAS</sequence>
<keyword evidence="3" id="KW-1185">Reference proteome</keyword>
<dbReference type="InterPro" id="IPR036518">
    <property type="entry name" value="CobE/GbiG_C_sf"/>
</dbReference>
<dbReference type="EMBL" id="NBYO01000002">
    <property type="protein sequence ID" value="OXT00478.1"/>
    <property type="molecule type" value="Genomic_DNA"/>
</dbReference>
<dbReference type="RefSeq" id="WP_094077304.1">
    <property type="nucleotide sequence ID" value="NZ_NBYO01000002.1"/>
</dbReference>
<evidence type="ECO:0000313" key="3">
    <source>
        <dbReference type="Proteomes" id="UP000215405"/>
    </source>
</evidence>
<reference evidence="3" key="1">
    <citation type="journal article" date="2017" name="Int. J. Syst. Evol. Microbiol.">
        <title>Notoacmeibacter marinus gen. nov., sp. nov., isolated from the gut of a limpet and proposal of Notoacmeibacteraceae fam. nov. in the order Rhizobiales of the class Alphaproteobacteria.</title>
        <authorList>
            <person name="Huang Z."/>
            <person name="Guo F."/>
            <person name="Lai Q."/>
        </authorList>
    </citation>
    <scope>NUCLEOTIDE SEQUENCE [LARGE SCALE GENOMIC DNA]</scope>
    <source>
        <strain evidence="3">XMTR2A4</strain>
    </source>
</reference>
<dbReference type="GO" id="GO:0009236">
    <property type="term" value="P:cobalamin biosynthetic process"/>
    <property type="evidence" value="ECO:0007669"/>
    <property type="project" value="InterPro"/>
</dbReference>
<feature type="domain" description="CobE/GbiG C-terminal" evidence="1">
    <location>
        <begin position="2"/>
        <end position="127"/>
    </location>
</feature>
<name>A0A231UX16_9HYPH</name>